<dbReference type="SUPFAM" id="SSF52266">
    <property type="entry name" value="SGNH hydrolase"/>
    <property type="match status" value="1"/>
</dbReference>
<dbReference type="Gene3D" id="3.40.50.1110">
    <property type="entry name" value="SGNH hydrolase"/>
    <property type="match status" value="1"/>
</dbReference>
<keyword evidence="5" id="KW-1185">Reference proteome</keyword>
<feature type="region of interest" description="Disordered" evidence="1">
    <location>
        <begin position="276"/>
        <end position="301"/>
    </location>
</feature>
<gene>
    <name evidence="4" type="ORF">IQ266_01335</name>
</gene>
<protein>
    <submittedName>
        <fullName evidence="4">G-D-S-L family lipolytic protein</fullName>
    </submittedName>
</protein>
<name>A0A928Z0L6_9CYAN</name>
<feature type="domain" description="SGNH hydrolase-type esterase" evidence="3">
    <location>
        <begin position="97"/>
        <end position="250"/>
    </location>
</feature>
<evidence type="ECO:0000313" key="5">
    <source>
        <dbReference type="Proteomes" id="UP000625316"/>
    </source>
</evidence>
<dbReference type="AlphaFoldDB" id="A0A928Z0L6"/>
<evidence type="ECO:0000256" key="2">
    <source>
        <dbReference type="SAM" id="Phobius"/>
    </source>
</evidence>
<evidence type="ECO:0000313" key="4">
    <source>
        <dbReference type="EMBL" id="MBE9028396.1"/>
    </source>
</evidence>
<dbReference type="PANTHER" id="PTHR30383:SF5">
    <property type="entry name" value="SGNH HYDROLASE-TYPE ESTERASE DOMAIN-CONTAINING PROTEIN"/>
    <property type="match status" value="1"/>
</dbReference>
<dbReference type="Pfam" id="PF13472">
    <property type="entry name" value="Lipase_GDSL_2"/>
    <property type="match status" value="1"/>
</dbReference>
<evidence type="ECO:0000259" key="3">
    <source>
        <dbReference type="Pfam" id="PF13472"/>
    </source>
</evidence>
<keyword evidence="2" id="KW-0472">Membrane</keyword>
<comment type="caution">
    <text evidence="4">The sequence shown here is derived from an EMBL/GenBank/DDBJ whole genome shotgun (WGS) entry which is preliminary data.</text>
</comment>
<feature type="transmembrane region" description="Helical" evidence="2">
    <location>
        <begin position="7"/>
        <end position="28"/>
    </location>
</feature>
<evidence type="ECO:0000256" key="1">
    <source>
        <dbReference type="SAM" id="MobiDB-lite"/>
    </source>
</evidence>
<keyword evidence="2" id="KW-0812">Transmembrane</keyword>
<organism evidence="4 5">
    <name type="scientific">Romeriopsis navalis LEGE 11480</name>
    <dbReference type="NCBI Taxonomy" id="2777977"/>
    <lineage>
        <taxon>Bacteria</taxon>
        <taxon>Bacillati</taxon>
        <taxon>Cyanobacteriota</taxon>
        <taxon>Cyanophyceae</taxon>
        <taxon>Leptolyngbyales</taxon>
        <taxon>Leptolyngbyaceae</taxon>
        <taxon>Romeriopsis</taxon>
        <taxon>Romeriopsis navalis</taxon>
    </lineage>
</organism>
<sequence>MKRRIPFWASLSVALNGFLLLAISLGYWKPQLVGLNPPTAPAVELSESAPVDAFDDRPTRSYEQWLGILSTEAKAVAQKNPESLTVLLGDSLTLWFPPELLAANRNWLNQGISGENASGLLKRLNLLDELKPQTVLVMIGVNDLIKGASDETLVTNYQKIIDDLKSKHPDTEVVVQSILPHGGDRLTVDDRTQVLQVSNERIVQLNRQLKQLAQQQNVKFLDLHSVFVDRDGLLREELSTDGLHLSAQGYGVWQSAMQMFSQLELKPPIIPADVKVGEPKPEVQEALPAAPGSDATTESDQ</sequence>
<dbReference type="InterPro" id="IPR036514">
    <property type="entry name" value="SGNH_hydro_sf"/>
</dbReference>
<accession>A0A928Z0L6</accession>
<dbReference type="InterPro" id="IPR051532">
    <property type="entry name" value="Ester_Hydrolysis_Enzymes"/>
</dbReference>
<dbReference type="GO" id="GO:0004622">
    <property type="term" value="F:phosphatidylcholine lysophospholipase activity"/>
    <property type="evidence" value="ECO:0007669"/>
    <property type="project" value="TreeGrafter"/>
</dbReference>
<reference evidence="4" key="1">
    <citation type="submission" date="2020-10" db="EMBL/GenBank/DDBJ databases">
        <authorList>
            <person name="Castelo-Branco R."/>
            <person name="Eusebio N."/>
            <person name="Adriana R."/>
            <person name="Vieira A."/>
            <person name="Brugerolle De Fraissinette N."/>
            <person name="Rezende De Castro R."/>
            <person name="Schneider M.P."/>
            <person name="Vasconcelos V."/>
            <person name="Leao P.N."/>
        </authorList>
    </citation>
    <scope>NUCLEOTIDE SEQUENCE</scope>
    <source>
        <strain evidence="4">LEGE 11480</strain>
    </source>
</reference>
<proteinExistence type="predicted"/>
<dbReference type="InterPro" id="IPR013830">
    <property type="entry name" value="SGNH_hydro"/>
</dbReference>
<dbReference type="Proteomes" id="UP000625316">
    <property type="component" value="Unassembled WGS sequence"/>
</dbReference>
<keyword evidence="2" id="KW-1133">Transmembrane helix</keyword>
<dbReference type="EMBL" id="JADEXQ010000003">
    <property type="protein sequence ID" value="MBE9028396.1"/>
    <property type="molecule type" value="Genomic_DNA"/>
</dbReference>
<dbReference type="PANTHER" id="PTHR30383">
    <property type="entry name" value="THIOESTERASE 1/PROTEASE 1/LYSOPHOSPHOLIPASE L1"/>
    <property type="match status" value="1"/>
</dbReference>